<organism evidence="4">
    <name type="scientific">bioreactor metagenome</name>
    <dbReference type="NCBI Taxonomy" id="1076179"/>
    <lineage>
        <taxon>unclassified sequences</taxon>
        <taxon>metagenomes</taxon>
        <taxon>ecological metagenomes</taxon>
    </lineage>
</organism>
<dbReference type="PANTHER" id="PTHR40599">
    <property type="entry name" value="[CITRATE [PRO-3S]-LYASE] LIGASE"/>
    <property type="match status" value="1"/>
</dbReference>
<dbReference type="PANTHER" id="PTHR40599:SF1">
    <property type="entry name" value="[CITRATE [PRO-3S]-LYASE] LIGASE"/>
    <property type="match status" value="1"/>
</dbReference>
<keyword evidence="2" id="KW-0067">ATP-binding</keyword>
<keyword evidence="1" id="KW-0547">Nucleotide-binding</keyword>
<dbReference type="InterPro" id="IPR014729">
    <property type="entry name" value="Rossmann-like_a/b/a_fold"/>
</dbReference>
<dbReference type="Gene3D" id="3.40.50.620">
    <property type="entry name" value="HUPs"/>
    <property type="match status" value="1"/>
</dbReference>
<dbReference type="PIRSF" id="PIRSF005751">
    <property type="entry name" value="Acet_citr_lig"/>
    <property type="match status" value="1"/>
</dbReference>
<reference evidence="4" key="1">
    <citation type="submission" date="2019-08" db="EMBL/GenBank/DDBJ databases">
        <authorList>
            <person name="Kucharzyk K."/>
            <person name="Murdoch R.W."/>
            <person name="Higgins S."/>
            <person name="Loffler F."/>
        </authorList>
    </citation>
    <scope>NUCLEOTIDE SEQUENCE</scope>
</reference>
<dbReference type="NCBIfam" id="TIGR00125">
    <property type="entry name" value="cyt_tran_rel"/>
    <property type="match status" value="1"/>
</dbReference>
<dbReference type="SMART" id="SM00764">
    <property type="entry name" value="Citrate_ly_lig"/>
    <property type="match status" value="1"/>
</dbReference>
<dbReference type="InterPro" id="IPR005216">
    <property type="entry name" value="Citrate_lyase_ligase"/>
</dbReference>
<evidence type="ECO:0000256" key="1">
    <source>
        <dbReference type="ARBA" id="ARBA00022741"/>
    </source>
</evidence>
<evidence type="ECO:0000259" key="3">
    <source>
        <dbReference type="SMART" id="SM00764"/>
    </source>
</evidence>
<dbReference type="GO" id="GO:0016829">
    <property type="term" value="F:lyase activity"/>
    <property type="evidence" value="ECO:0007669"/>
    <property type="project" value="UniProtKB-KW"/>
</dbReference>
<dbReference type="NCBIfam" id="TIGR00124">
    <property type="entry name" value="cit_ly_ligase"/>
    <property type="match status" value="1"/>
</dbReference>
<dbReference type="InterPro" id="IPR013166">
    <property type="entry name" value="Citrate_lyase_ligase_C"/>
</dbReference>
<keyword evidence="4" id="KW-0436">Ligase</keyword>
<dbReference type="EC" id="6.2.1.22" evidence="4"/>
<sequence length="332" mass="37209">MELLLERNGLTFEGSPDCTAVVENSLEKVIATASLQGKVIKMVAADAEWQEAGLSGMVISDLLRYARENGIFHLFVYTKCDMADKFAYLGFRELARTETVVLMESGQPSSEDYREILKQNKIFPDKKNIGAAVMNCNPFTNGHRFLIETAAGECDGLYVIIVQEDLSLFPFKDRMMLVEEGTKDLRNVKLIASSDYAVSRATFPTYFLKDKCTASVAETQAELDATLFANLFVPELSIKKRFVGTEPFCPITAKYNEMMKKVLPPRGVEIVEIERLNDLSGKAVSASRVRKAIVENDLDALKRMLPPVTLDYLSSERGRSVVEKLIHEHKQN</sequence>
<name>A0A645E666_9ZZZZ</name>
<gene>
    <name evidence="4" type="primary">citC_11</name>
    <name evidence="4" type="ORF">SDC9_144410</name>
</gene>
<dbReference type="Pfam" id="PF08218">
    <property type="entry name" value="Citrate_ly_lig"/>
    <property type="match status" value="1"/>
</dbReference>
<evidence type="ECO:0000313" key="4">
    <source>
        <dbReference type="EMBL" id="MPM97237.1"/>
    </source>
</evidence>
<dbReference type="EMBL" id="VSSQ01043543">
    <property type="protein sequence ID" value="MPM97237.1"/>
    <property type="molecule type" value="Genomic_DNA"/>
</dbReference>
<comment type="caution">
    <text evidence="4">The sequence shown here is derived from an EMBL/GenBank/DDBJ whole genome shotgun (WGS) entry which is preliminary data.</text>
</comment>
<keyword evidence="4" id="KW-0456">Lyase</keyword>
<dbReference type="GO" id="GO:0005524">
    <property type="term" value="F:ATP binding"/>
    <property type="evidence" value="ECO:0007669"/>
    <property type="project" value="UniProtKB-KW"/>
</dbReference>
<dbReference type="SUPFAM" id="SSF52374">
    <property type="entry name" value="Nucleotidylyl transferase"/>
    <property type="match status" value="1"/>
</dbReference>
<feature type="domain" description="Citrate lyase ligase C-terminal" evidence="3">
    <location>
        <begin position="129"/>
        <end position="313"/>
    </location>
</feature>
<proteinExistence type="predicted"/>
<evidence type="ECO:0000256" key="2">
    <source>
        <dbReference type="ARBA" id="ARBA00022840"/>
    </source>
</evidence>
<dbReference type="InterPro" id="IPR016181">
    <property type="entry name" value="Acyl_CoA_acyltransferase"/>
</dbReference>
<accession>A0A645E666</accession>
<dbReference type="SUPFAM" id="SSF55729">
    <property type="entry name" value="Acyl-CoA N-acyltransferases (Nat)"/>
    <property type="match status" value="1"/>
</dbReference>
<protein>
    <submittedName>
        <fullName evidence="4">[Citrate [pro-3S]-lyase] ligase</fullName>
        <ecNumber evidence="4">6.2.1.22</ecNumber>
    </submittedName>
</protein>
<dbReference type="AlphaFoldDB" id="A0A645E666"/>
<dbReference type="InterPro" id="IPR004821">
    <property type="entry name" value="Cyt_trans-like"/>
</dbReference>
<dbReference type="GO" id="GO:0008771">
    <property type="term" value="F:[citrate (pro-3S)-lyase] ligase activity"/>
    <property type="evidence" value="ECO:0007669"/>
    <property type="project" value="UniProtKB-EC"/>
</dbReference>